<evidence type="ECO:0000256" key="1">
    <source>
        <dbReference type="ARBA" id="ARBA00022602"/>
    </source>
</evidence>
<dbReference type="SUPFAM" id="SSF52507">
    <property type="entry name" value="Homo-oligomeric flavin-containing Cys decarboxylases, HFCD"/>
    <property type="match status" value="1"/>
</dbReference>
<dbReference type="InterPro" id="IPR004507">
    <property type="entry name" value="UbiX-like"/>
</dbReference>
<evidence type="ECO:0000256" key="4">
    <source>
        <dbReference type="ARBA" id="ARBA00022679"/>
    </source>
</evidence>
<feature type="binding site" evidence="5">
    <location>
        <position position="133"/>
    </location>
    <ligand>
        <name>FMN</name>
        <dbReference type="ChEBI" id="CHEBI:58210"/>
    </ligand>
</feature>
<evidence type="ECO:0000313" key="7">
    <source>
        <dbReference type="EMBL" id="MFC5448086.1"/>
    </source>
</evidence>
<sequence>MTGNWVVGITGASGAIYGVRLCQVLLEQGHDVHLIITEAGWRVLHDELDWQVSKRKEMLTEHFGGYSGRFHYHPIADIGASIASGSFRTRGMVVIPCSMGSLSGIARAASDNLLERTADVMLKEGRSLILVPRETPLHAIHLENMLTLSRMGVRILPAMPAFYNRPKSLEEMVDFLVGKVLDSMGIEHSLYRRWGENDEHTQP</sequence>
<comment type="similarity">
    <text evidence="5">Belongs to the UbiX/PAD1 family.</text>
</comment>
<reference evidence="8" key="1">
    <citation type="journal article" date="2019" name="Int. J. Syst. Evol. Microbiol.">
        <title>The Global Catalogue of Microorganisms (GCM) 10K type strain sequencing project: providing services to taxonomists for standard genome sequencing and annotation.</title>
        <authorList>
            <consortium name="The Broad Institute Genomics Platform"/>
            <consortium name="The Broad Institute Genome Sequencing Center for Infectious Disease"/>
            <person name="Wu L."/>
            <person name="Ma J."/>
        </authorList>
    </citation>
    <scope>NUCLEOTIDE SEQUENCE [LARGE SCALE GENOMIC DNA]</scope>
    <source>
        <strain evidence="8">KACC 11904</strain>
    </source>
</reference>
<comment type="caution">
    <text evidence="7">The sequence shown here is derived from an EMBL/GenBank/DDBJ whole genome shotgun (WGS) entry which is preliminary data.</text>
</comment>
<feature type="binding site" evidence="5">
    <location>
        <begin position="11"/>
        <end position="13"/>
    </location>
    <ligand>
        <name>FMN</name>
        <dbReference type="ChEBI" id="CHEBI:58210"/>
    </ligand>
</feature>
<evidence type="ECO:0000256" key="5">
    <source>
        <dbReference type="HAMAP-Rule" id="MF_01984"/>
    </source>
</evidence>
<keyword evidence="2 5" id="KW-0285">Flavoprotein</keyword>
<dbReference type="InterPro" id="IPR003382">
    <property type="entry name" value="Flavoprotein"/>
</dbReference>
<dbReference type="NCBIfam" id="NF004685">
    <property type="entry name" value="PRK06029.1"/>
    <property type="match status" value="1"/>
</dbReference>
<accession>A0ABW0K4X9</accession>
<name>A0ABW0K4X9_9BACL</name>
<evidence type="ECO:0000256" key="2">
    <source>
        <dbReference type="ARBA" id="ARBA00022630"/>
    </source>
</evidence>
<keyword evidence="8" id="KW-1185">Reference proteome</keyword>
<protein>
    <recommendedName>
        <fullName evidence="5">Flavin prenyltransferase UbiX</fullName>
        <ecNumber evidence="5">2.5.1.129</ecNumber>
    </recommendedName>
</protein>
<feature type="binding site" evidence="5">
    <location>
        <begin position="98"/>
        <end position="101"/>
    </location>
    <ligand>
        <name>FMN</name>
        <dbReference type="ChEBI" id="CHEBI:58210"/>
    </ligand>
</feature>
<evidence type="ECO:0000259" key="6">
    <source>
        <dbReference type="Pfam" id="PF02441"/>
    </source>
</evidence>
<dbReference type="Pfam" id="PF02441">
    <property type="entry name" value="Flavoprotein"/>
    <property type="match status" value="1"/>
</dbReference>
<dbReference type="NCBIfam" id="TIGR00421">
    <property type="entry name" value="ubiX_pad"/>
    <property type="match status" value="1"/>
</dbReference>
<organism evidence="7 8">
    <name type="scientific">Paenibacillus aestuarii</name>
    <dbReference type="NCBI Taxonomy" id="516965"/>
    <lineage>
        <taxon>Bacteria</taxon>
        <taxon>Bacillati</taxon>
        <taxon>Bacillota</taxon>
        <taxon>Bacilli</taxon>
        <taxon>Bacillales</taxon>
        <taxon>Paenibacillaceae</taxon>
        <taxon>Paenibacillus</taxon>
    </lineage>
</organism>
<evidence type="ECO:0000313" key="8">
    <source>
        <dbReference type="Proteomes" id="UP001596044"/>
    </source>
</evidence>
<dbReference type="Gene3D" id="3.40.50.1950">
    <property type="entry name" value="Flavin prenyltransferase-like"/>
    <property type="match status" value="1"/>
</dbReference>
<dbReference type="PANTHER" id="PTHR43374">
    <property type="entry name" value="FLAVIN PRENYLTRANSFERASE"/>
    <property type="match status" value="1"/>
</dbReference>
<feature type="binding site" evidence="5">
    <location>
        <position position="163"/>
    </location>
    <ligand>
        <name>dimethylallyl phosphate</name>
        <dbReference type="ChEBI" id="CHEBI:88052"/>
    </ligand>
</feature>
<dbReference type="RefSeq" id="WP_270881283.1">
    <property type="nucleotide sequence ID" value="NZ_JAQFVF010000048.1"/>
</dbReference>
<comment type="catalytic activity">
    <reaction evidence="5">
        <text>dimethylallyl phosphate + FMNH2 = prenylated FMNH2 + phosphate</text>
        <dbReference type="Rhea" id="RHEA:37743"/>
        <dbReference type="ChEBI" id="CHEBI:43474"/>
        <dbReference type="ChEBI" id="CHEBI:57618"/>
        <dbReference type="ChEBI" id="CHEBI:87467"/>
        <dbReference type="ChEBI" id="CHEBI:88052"/>
        <dbReference type="EC" id="2.5.1.129"/>
    </reaction>
</comment>
<dbReference type="PANTHER" id="PTHR43374:SF1">
    <property type="entry name" value="FLAVIN PRENYLTRANSFERASE PAD1, MITOCHONDRIAL"/>
    <property type="match status" value="1"/>
</dbReference>
<dbReference type="EC" id="2.5.1.129" evidence="5"/>
<keyword evidence="4 5" id="KW-0808">Transferase</keyword>
<feature type="domain" description="Flavoprotein" evidence="6">
    <location>
        <begin position="4"/>
        <end position="183"/>
    </location>
</feature>
<comment type="function">
    <text evidence="5">Flavin prenyltransferase that catalyzes the synthesis of the prenylated FMN cofactor (prenyl-FMN) for 4-hydroxy-3-polyprenylbenzoic acid decarboxylase UbiD. The prenyltransferase is metal-independent and links a dimethylallyl moiety from dimethylallyl monophosphate (DMAP) to the flavin N5 and C6 atoms of FMN.</text>
</comment>
<feature type="binding site" evidence="5">
    <location>
        <position position="179"/>
    </location>
    <ligand>
        <name>dimethylallyl phosphate</name>
        <dbReference type="ChEBI" id="CHEBI:88052"/>
    </ligand>
</feature>
<dbReference type="Proteomes" id="UP001596044">
    <property type="component" value="Unassembled WGS sequence"/>
</dbReference>
<dbReference type="HAMAP" id="MF_01984">
    <property type="entry name" value="ubiX_pad"/>
    <property type="match status" value="1"/>
</dbReference>
<evidence type="ECO:0000256" key="3">
    <source>
        <dbReference type="ARBA" id="ARBA00022643"/>
    </source>
</evidence>
<dbReference type="EMBL" id="JBHSMJ010000009">
    <property type="protein sequence ID" value="MFC5448086.1"/>
    <property type="molecule type" value="Genomic_DNA"/>
</dbReference>
<keyword evidence="3 5" id="KW-0288">FMN</keyword>
<feature type="binding site" evidence="5">
    <location>
        <position position="37"/>
    </location>
    <ligand>
        <name>FMN</name>
        <dbReference type="ChEBI" id="CHEBI:58210"/>
    </ligand>
</feature>
<keyword evidence="1 5" id="KW-0637">Prenyltransferase</keyword>
<gene>
    <name evidence="5" type="primary">ubiX</name>
    <name evidence="7" type="ORF">ACFPOG_07430</name>
</gene>
<dbReference type="InterPro" id="IPR036551">
    <property type="entry name" value="Flavin_trans-like"/>
</dbReference>
<proteinExistence type="inferred from homology"/>
<comment type="caution">
    <text evidence="5">Lacks conserved residue(s) required for the propagation of feature annotation.</text>
</comment>